<dbReference type="VEuPathDB" id="FungiDB:CC1G_14646"/>
<dbReference type="KEGG" id="cci:CC1G_14646"/>
<feature type="compositionally biased region" description="Polar residues" evidence="1">
    <location>
        <begin position="122"/>
        <end position="137"/>
    </location>
</feature>
<evidence type="ECO:0000256" key="2">
    <source>
        <dbReference type="SAM" id="Phobius"/>
    </source>
</evidence>
<dbReference type="PANTHER" id="PTHR35872">
    <property type="entry name" value="INTEGRAL MEMBRANE PROTEIN (AFU_ORTHOLOGUE AFUA_5G07110)"/>
    <property type="match status" value="1"/>
</dbReference>
<keyword evidence="2" id="KW-0812">Transmembrane</keyword>
<evidence type="ECO:0000313" key="3">
    <source>
        <dbReference type="EMBL" id="EFI27723.1"/>
    </source>
</evidence>
<dbReference type="OrthoDB" id="3365211at2759"/>
<dbReference type="RefSeq" id="XP_002911217.1">
    <property type="nucleotide sequence ID" value="XM_002911171.1"/>
</dbReference>
<feature type="region of interest" description="Disordered" evidence="1">
    <location>
        <begin position="15"/>
        <end position="140"/>
    </location>
</feature>
<evidence type="ECO:0000256" key="1">
    <source>
        <dbReference type="SAM" id="MobiDB-lite"/>
    </source>
</evidence>
<sequence length="443" mass="49539">MPSIHIKSAHYPHIRDLFSGSDDNQLDPKSDDEETASGAGNSSSVLTMRPISMPNLKASSRDGTEAPQAMPPFPLNHPDSAGTTHRRRPRSNTASSRIRSHVLERSTRDSRSFRDSTIHHGPSSSTEALNPSPTHPTNARVDGTQASILVESPTGLGPGHGILHDALDEFDSPVSPSSTRRRTYARNHHDDIVEHLDVIDPQVGTVSKLTNAANSIVIPPTGLYSRRPVIVLSSPRRQGDKEKPDYDDPLDSHVDDVLKSPSRIRRTLLGVWSFLKTPMGILTGIYGFLVVFWGAAIVLFLAKIINLHDDELQGFWVEVSSQVVCGLFTVTSVGFIPSRILSTFRIYKIWYYKKETIKRRKEAGLPQLFDLDDLPDPHYDPNFVHVLTDEEHKDLHRQQVKFAYHQTWYRAHGTETHRAFPITMALWICFLNDANSIFQAGSP</sequence>
<dbReference type="AlphaFoldDB" id="D6RMI4"/>
<dbReference type="InterPro" id="IPR021369">
    <property type="entry name" value="DUF2985"/>
</dbReference>
<feature type="compositionally biased region" description="Basic and acidic residues" evidence="1">
    <location>
        <begin position="101"/>
        <end position="118"/>
    </location>
</feature>
<dbReference type="InParanoid" id="D6RMI4"/>
<dbReference type="HOGENOM" id="CLU_015848_2_0_1"/>
<proteinExistence type="predicted"/>
<gene>
    <name evidence="3" type="ORF">CC1G_14646</name>
</gene>
<dbReference type="PANTHER" id="PTHR35872:SF2">
    <property type="entry name" value="INTEGRAL MEMBRANE PROTEIN (AFU_ORTHOLOGUE AFUA_5G07110)"/>
    <property type="match status" value="1"/>
</dbReference>
<keyword evidence="2" id="KW-1133">Transmembrane helix</keyword>
<evidence type="ECO:0008006" key="5">
    <source>
        <dbReference type="Google" id="ProtNLM"/>
    </source>
</evidence>
<dbReference type="eggNOG" id="ENOG502RQQT">
    <property type="taxonomic scope" value="Eukaryota"/>
</dbReference>
<feature type="transmembrane region" description="Helical" evidence="2">
    <location>
        <begin position="281"/>
        <end position="302"/>
    </location>
</feature>
<keyword evidence="4" id="KW-1185">Reference proteome</keyword>
<keyword evidence="2" id="KW-0472">Membrane</keyword>
<comment type="caution">
    <text evidence="3">The sequence shown here is derived from an EMBL/GenBank/DDBJ whole genome shotgun (WGS) entry which is preliminary data.</text>
</comment>
<dbReference type="EMBL" id="AACS02000005">
    <property type="protein sequence ID" value="EFI27723.1"/>
    <property type="molecule type" value="Genomic_DNA"/>
</dbReference>
<feature type="transmembrane region" description="Helical" evidence="2">
    <location>
        <begin position="314"/>
        <end position="336"/>
    </location>
</feature>
<dbReference type="Proteomes" id="UP000001861">
    <property type="component" value="Unassembled WGS sequence"/>
</dbReference>
<evidence type="ECO:0000313" key="4">
    <source>
        <dbReference type="Proteomes" id="UP000001861"/>
    </source>
</evidence>
<reference evidence="3 4" key="1">
    <citation type="journal article" date="2010" name="Proc. Natl. Acad. Sci. U.S.A.">
        <title>Insights into evolution of multicellular fungi from the assembled chromosomes of the mushroom Coprinopsis cinerea (Coprinus cinereus).</title>
        <authorList>
            <person name="Stajich J.E."/>
            <person name="Wilke S.K."/>
            <person name="Ahren D."/>
            <person name="Au C.H."/>
            <person name="Birren B.W."/>
            <person name="Borodovsky M."/>
            <person name="Burns C."/>
            <person name="Canback B."/>
            <person name="Casselton L.A."/>
            <person name="Cheng C.K."/>
            <person name="Deng J."/>
            <person name="Dietrich F.S."/>
            <person name="Fargo D.C."/>
            <person name="Farman M.L."/>
            <person name="Gathman A.C."/>
            <person name="Goldberg J."/>
            <person name="Guigo R."/>
            <person name="Hoegger P.J."/>
            <person name="Hooker J.B."/>
            <person name="Huggins A."/>
            <person name="James T.Y."/>
            <person name="Kamada T."/>
            <person name="Kilaru S."/>
            <person name="Kodira C."/>
            <person name="Kues U."/>
            <person name="Kupfer D."/>
            <person name="Kwan H.S."/>
            <person name="Lomsadze A."/>
            <person name="Li W."/>
            <person name="Lilly W.W."/>
            <person name="Ma L.J."/>
            <person name="Mackey A.J."/>
            <person name="Manning G."/>
            <person name="Martin F."/>
            <person name="Muraguchi H."/>
            <person name="Natvig D.O."/>
            <person name="Palmerini H."/>
            <person name="Ramesh M.A."/>
            <person name="Rehmeyer C.J."/>
            <person name="Roe B.A."/>
            <person name="Shenoy N."/>
            <person name="Stanke M."/>
            <person name="Ter-Hovhannisyan V."/>
            <person name="Tunlid A."/>
            <person name="Velagapudi R."/>
            <person name="Vision T.J."/>
            <person name="Zeng Q."/>
            <person name="Zolan M.E."/>
            <person name="Pukkila P.J."/>
        </authorList>
    </citation>
    <scope>NUCLEOTIDE SEQUENCE [LARGE SCALE GENOMIC DNA]</scope>
    <source>
        <strain evidence="4">Okayama-7 / 130 / ATCC MYA-4618 / FGSC 9003</strain>
    </source>
</reference>
<name>D6RMI4_COPC7</name>
<accession>D6RMI4</accession>
<organism evidence="3 4">
    <name type="scientific">Coprinopsis cinerea (strain Okayama-7 / 130 / ATCC MYA-4618 / FGSC 9003)</name>
    <name type="common">Inky cap fungus</name>
    <name type="synonym">Hormographiella aspergillata</name>
    <dbReference type="NCBI Taxonomy" id="240176"/>
    <lineage>
        <taxon>Eukaryota</taxon>
        <taxon>Fungi</taxon>
        <taxon>Dikarya</taxon>
        <taxon>Basidiomycota</taxon>
        <taxon>Agaricomycotina</taxon>
        <taxon>Agaricomycetes</taxon>
        <taxon>Agaricomycetidae</taxon>
        <taxon>Agaricales</taxon>
        <taxon>Agaricineae</taxon>
        <taxon>Psathyrellaceae</taxon>
        <taxon>Coprinopsis</taxon>
    </lineage>
</organism>
<protein>
    <recommendedName>
        <fullName evidence="5">Integral membrane protein</fullName>
    </recommendedName>
</protein>
<dbReference type="GeneID" id="9379398"/>
<dbReference type="Pfam" id="PF11204">
    <property type="entry name" value="DUF2985"/>
    <property type="match status" value="1"/>
</dbReference>